<accession>A0ABW4PL12</accession>
<comment type="caution">
    <text evidence="1">The sequence shown here is derived from an EMBL/GenBank/DDBJ whole genome shotgun (WGS) entry which is preliminary data.</text>
</comment>
<keyword evidence="2" id="KW-1185">Reference proteome</keyword>
<dbReference type="RefSeq" id="WP_380900410.1">
    <property type="nucleotide sequence ID" value="NZ_JBHUFU010000008.1"/>
</dbReference>
<evidence type="ECO:0000313" key="2">
    <source>
        <dbReference type="Proteomes" id="UP001597365"/>
    </source>
</evidence>
<reference evidence="2" key="1">
    <citation type="journal article" date="2019" name="Int. J. Syst. Evol. Microbiol.">
        <title>The Global Catalogue of Microorganisms (GCM) 10K type strain sequencing project: providing services to taxonomists for standard genome sequencing and annotation.</title>
        <authorList>
            <consortium name="The Broad Institute Genomics Platform"/>
            <consortium name="The Broad Institute Genome Sequencing Center for Infectious Disease"/>
            <person name="Wu L."/>
            <person name="Ma J."/>
        </authorList>
    </citation>
    <scope>NUCLEOTIDE SEQUENCE [LARGE SCALE GENOMIC DNA]</scope>
    <source>
        <strain evidence="2">CGMCC 4.7455</strain>
    </source>
</reference>
<dbReference type="InterPro" id="IPR023393">
    <property type="entry name" value="START-like_dom_sf"/>
</dbReference>
<organism evidence="1 2">
    <name type="scientific">Streptomyces desertarenae</name>
    <dbReference type="NCBI Taxonomy" id="2666184"/>
    <lineage>
        <taxon>Bacteria</taxon>
        <taxon>Bacillati</taxon>
        <taxon>Actinomycetota</taxon>
        <taxon>Actinomycetes</taxon>
        <taxon>Kitasatosporales</taxon>
        <taxon>Streptomycetaceae</taxon>
        <taxon>Streptomyces</taxon>
    </lineage>
</organism>
<dbReference type="Proteomes" id="UP001597365">
    <property type="component" value="Unassembled WGS sequence"/>
</dbReference>
<sequence>MPLVRIERRTRLSAEEAWRRLTAWERHARHVPLTRITVLTAPPTRVGTRFTARTGVGRAGFDDPMEVVRWEPPSAGRPGRFRVEKRGRVVLGWAEAEVTPAGEGARVVWREEARLRGAPRLLDAPTAWAARLLFGRVVAGLLDSWMIDSKGSAGK</sequence>
<dbReference type="Pfam" id="PF10604">
    <property type="entry name" value="Polyketide_cyc2"/>
    <property type="match status" value="1"/>
</dbReference>
<dbReference type="EMBL" id="JBHUFU010000008">
    <property type="protein sequence ID" value="MFD1830957.1"/>
    <property type="molecule type" value="Genomic_DNA"/>
</dbReference>
<dbReference type="SUPFAM" id="SSF55961">
    <property type="entry name" value="Bet v1-like"/>
    <property type="match status" value="1"/>
</dbReference>
<dbReference type="InterPro" id="IPR019587">
    <property type="entry name" value="Polyketide_cyclase/dehydratase"/>
</dbReference>
<dbReference type="Gene3D" id="3.30.530.20">
    <property type="match status" value="1"/>
</dbReference>
<name>A0ABW4PL12_9ACTN</name>
<gene>
    <name evidence="1" type="ORF">ACFSJS_14925</name>
</gene>
<evidence type="ECO:0000313" key="1">
    <source>
        <dbReference type="EMBL" id="MFD1830957.1"/>
    </source>
</evidence>
<protein>
    <submittedName>
        <fullName evidence="1">SRPBCC family protein</fullName>
    </submittedName>
</protein>
<proteinExistence type="predicted"/>